<dbReference type="InterPro" id="IPR012547">
    <property type="entry name" value="PDDEXK_9"/>
</dbReference>
<dbReference type="PANTHER" id="PTHR34825">
    <property type="entry name" value="CONSERVED PROTEIN, WITH A WEAK D-GALACTARATE DEHYDRATASE/ALTRONATE HYDROLASE DOMAIN"/>
    <property type="match status" value="1"/>
</dbReference>
<name>A0A1I5MWU4_9BACT</name>
<evidence type="ECO:0000313" key="3">
    <source>
        <dbReference type="Proteomes" id="UP000199227"/>
    </source>
</evidence>
<dbReference type="OrthoDB" id="9808684at2"/>
<reference evidence="2 3" key="1">
    <citation type="submission" date="2016-10" db="EMBL/GenBank/DDBJ databases">
        <authorList>
            <person name="de Groot N.N."/>
        </authorList>
    </citation>
    <scope>NUCLEOTIDE SEQUENCE [LARGE SCALE GENOMIC DNA]</scope>
    <source>
        <strain evidence="2 3">EP1-55-1</strain>
    </source>
</reference>
<dbReference type="Pfam" id="PF09820">
    <property type="entry name" value="AAA-ATPase_like"/>
    <property type="match status" value="1"/>
</dbReference>
<sequence>MKKIPIGRSDFKVLIENDEYYIDKTKYIEEFFKTDGSIVLMPRPRRFGKTLFLTTLKYFFSNQEKKEHLFKNTYIYNSDFFKNHFGKYPVIYLTFKDIRELNYDLMIEKIKGTIKVEIRRLLDSINVEEIENEIEYKVYLENILKGQASLAYYENSLKALSVLLTKYYNTPCIVLIDEYDTPIQTAYLENYYDKAINFFRNLFTAVFKDNDLYVKKALITGILKISKESMFSGLNNLRNLTILEDELSTACGFTKDETIRLMQEYKIEKELHEKAIKMYNGYIFGKDTLIFNPWSILNFVVEKKFKAYWANTSSNDFIRFLIGKSKDFRTNLEKLLKNESIEIQINENLSFRDGELYQKDNLFSFLFFSGYLKCKEKYIKTVDDEDALFCKLEPTNSECRMIFRDVIKSYVRDSFNNQDINELLQALVNGEIKLFEKLFSYLLRDSVSYFDTKNENSYHMFLLGVLTNLSYEYEIISNSEAGYGRVDIILLHKTDKEKPAIVMELKAIDEFEEEDKDDALNKAIEQIKKHSYISLVKKRGYNNILAFGLVFDGKRCWVKRI</sequence>
<dbReference type="AlphaFoldDB" id="A0A1I5MWU4"/>
<organism evidence="2 3">
    <name type="scientific">Hydrogenimonas thermophila</name>
    <dbReference type="NCBI Taxonomy" id="223786"/>
    <lineage>
        <taxon>Bacteria</taxon>
        <taxon>Pseudomonadati</taxon>
        <taxon>Campylobacterota</taxon>
        <taxon>Epsilonproteobacteria</taxon>
        <taxon>Campylobacterales</taxon>
        <taxon>Hydrogenimonadaceae</taxon>
        <taxon>Hydrogenimonas</taxon>
    </lineage>
</organism>
<dbReference type="PANTHER" id="PTHR34825:SF1">
    <property type="entry name" value="AAA-ATPASE-LIKE DOMAIN-CONTAINING PROTEIN"/>
    <property type="match status" value="1"/>
</dbReference>
<dbReference type="RefSeq" id="WP_092911382.1">
    <property type="nucleotide sequence ID" value="NZ_FOXB01000007.1"/>
</dbReference>
<proteinExistence type="predicted"/>
<dbReference type="InterPro" id="IPR018631">
    <property type="entry name" value="AAA-ATPase-like_dom"/>
</dbReference>
<dbReference type="Proteomes" id="UP000199227">
    <property type="component" value="Unassembled WGS sequence"/>
</dbReference>
<dbReference type="Pfam" id="PF08011">
    <property type="entry name" value="PDDEXK_9"/>
    <property type="match status" value="1"/>
</dbReference>
<evidence type="ECO:0000259" key="1">
    <source>
        <dbReference type="Pfam" id="PF09820"/>
    </source>
</evidence>
<gene>
    <name evidence="2" type="ORF">SAMN05216234_10742</name>
</gene>
<dbReference type="STRING" id="223786.SAMN05216234_10742"/>
<evidence type="ECO:0000313" key="2">
    <source>
        <dbReference type="EMBL" id="SFP13596.1"/>
    </source>
</evidence>
<dbReference type="EMBL" id="FOXB01000007">
    <property type="protein sequence ID" value="SFP13596.1"/>
    <property type="molecule type" value="Genomic_DNA"/>
</dbReference>
<accession>A0A1I5MWU4</accession>
<feature type="domain" description="AAA-ATPase-like" evidence="1">
    <location>
        <begin position="5"/>
        <end position="231"/>
    </location>
</feature>
<protein>
    <submittedName>
        <fullName evidence="2">PD-(D/E)XK nuclease superfamily protein</fullName>
    </submittedName>
</protein>
<keyword evidence="3" id="KW-1185">Reference proteome</keyword>